<accession>A0AAD8WA13</accession>
<reference evidence="2" key="1">
    <citation type="submission" date="2023-07" db="EMBL/GenBank/DDBJ databases">
        <title>A chromosome-level genome assembly of Lolium multiflorum.</title>
        <authorList>
            <person name="Chen Y."/>
            <person name="Copetti D."/>
            <person name="Kolliker R."/>
            <person name="Studer B."/>
        </authorList>
    </citation>
    <scope>NUCLEOTIDE SEQUENCE</scope>
    <source>
        <strain evidence="2">02402/16</strain>
        <tissue evidence="2">Leaf</tissue>
    </source>
</reference>
<dbReference type="Proteomes" id="UP001231189">
    <property type="component" value="Unassembled WGS sequence"/>
</dbReference>
<name>A0AAD8WA13_LOLMU</name>
<evidence type="ECO:0000313" key="2">
    <source>
        <dbReference type="EMBL" id="KAK1648886.1"/>
    </source>
</evidence>
<evidence type="ECO:0000313" key="3">
    <source>
        <dbReference type="Proteomes" id="UP001231189"/>
    </source>
</evidence>
<protein>
    <submittedName>
        <fullName evidence="2">Uncharacterized protein</fullName>
    </submittedName>
</protein>
<dbReference type="AlphaFoldDB" id="A0AAD8WA13"/>
<proteinExistence type="predicted"/>
<keyword evidence="3" id="KW-1185">Reference proteome</keyword>
<gene>
    <name evidence="2" type="ORF">QYE76_066691</name>
</gene>
<evidence type="ECO:0000256" key="1">
    <source>
        <dbReference type="SAM" id="Coils"/>
    </source>
</evidence>
<organism evidence="2 3">
    <name type="scientific">Lolium multiflorum</name>
    <name type="common">Italian ryegrass</name>
    <name type="synonym">Lolium perenne subsp. multiflorum</name>
    <dbReference type="NCBI Taxonomy" id="4521"/>
    <lineage>
        <taxon>Eukaryota</taxon>
        <taxon>Viridiplantae</taxon>
        <taxon>Streptophyta</taxon>
        <taxon>Embryophyta</taxon>
        <taxon>Tracheophyta</taxon>
        <taxon>Spermatophyta</taxon>
        <taxon>Magnoliopsida</taxon>
        <taxon>Liliopsida</taxon>
        <taxon>Poales</taxon>
        <taxon>Poaceae</taxon>
        <taxon>BOP clade</taxon>
        <taxon>Pooideae</taxon>
        <taxon>Poodae</taxon>
        <taxon>Poeae</taxon>
        <taxon>Poeae Chloroplast Group 2 (Poeae type)</taxon>
        <taxon>Loliodinae</taxon>
        <taxon>Loliinae</taxon>
        <taxon>Lolium</taxon>
    </lineage>
</organism>
<keyword evidence="1" id="KW-0175">Coiled coil</keyword>
<feature type="coiled-coil region" evidence="1">
    <location>
        <begin position="47"/>
        <end position="117"/>
    </location>
</feature>
<sequence>MKICAPTFWSRKEIELLQTRDAESRKPLRFETRLKIFEEEIAKRPSIDDLSAKVEVLKAENESLKNFMKESSDEENKKRKELMEKHAHEVSDLAEKLKKSHQRIQTLASKNKSYEAEAEAIDKMIFRKNLAFFCFRLPTFASFGKI</sequence>
<dbReference type="EMBL" id="JAUUTY010000004">
    <property type="protein sequence ID" value="KAK1648886.1"/>
    <property type="molecule type" value="Genomic_DNA"/>
</dbReference>
<comment type="caution">
    <text evidence="2">The sequence shown here is derived from an EMBL/GenBank/DDBJ whole genome shotgun (WGS) entry which is preliminary data.</text>
</comment>